<feature type="region of interest" description="Disordered" evidence="1">
    <location>
        <begin position="22"/>
        <end position="60"/>
    </location>
</feature>
<evidence type="ECO:0000256" key="1">
    <source>
        <dbReference type="SAM" id="MobiDB-lite"/>
    </source>
</evidence>
<gene>
    <name evidence="2" type="ORF">C725_2281</name>
</gene>
<dbReference type="AlphaFoldDB" id="M2U2Z1"/>
<evidence type="ECO:0000313" key="2">
    <source>
        <dbReference type="EMBL" id="EMD82243.1"/>
    </source>
</evidence>
<reference evidence="2 3" key="1">
    <citation type="journal article" date="2013" name="Genome Announc.">
        <title>Draft Genome Sequence of Strain JLT2015T, Belonging to the Family Sphingomonadaceae of the Alphaproteobacteria.</title>
        <authorList>
            <person name="Tang K."/>
            <person name="Liu K."/>
            <person name="Li S."/>
            <person name="Jiao N."/>
        </authorList>
    </citation>
    <scope>NUCLEOTIDE SEQUENCE [LARGE SCALE GENOMIC DNA]</scope>
    <source>
        <strain evidence="2 3">JLT2015</strain>
    </source>
</reference>
<comment type="caution">
    <text evidence="2">The sequence shown here is derived from an EMBL/GenBank/DDBJ whole genome shotgun (WGS) entry which is preliminary data.</text>
</comment>
<organism evidence="2 3">
    <name type="scientific">Pacificimonas flava</name>
    <dbReference type="NCBI Taxonomy" id="1234595"/>
    <lineage>
        <taxon>Bacteria</taxon>
        <taxon>Pseudomonadati</taxon>
        <taxon>Pseudomonadota</taxon>
        <taxon>Alphaproteobacteria</taxon>
        <taxon>Sphingomonadales</taxon>
        <taxon>Sphingosinicellaceae</taxon>
        <taxon>Pacificimonas</taxon>
    </lineage>
</organism>
<dbReference type="EMBL" id="AMRV01000008">
    <property type="protein sequence ID" value="EMD82243.1"/>
    <property type="molecule type" value="Genomic_DNA"/>
</dbReference>
<accession>M2U2Z1</accession>
<sequence length="60" mass="6424">MHGPPPSSFRSVMRRRARLVEGAASGGALRGKCLPRAQEVDPGLRRDDGWGELPGDGSPR</sequence>
<dbReference type="Proteomes" id="UP000011717">
    <property type="component" value="Unassembled WGS sequence"/>
</dbReference>
<feature type="compositionally biased region" description="Basic and acidic residues" evidence="1">
    <location>
        <begin position="38"/>
        <end position="49"/>
    </location>
</feature>
<keyword evidence="3" id="KW-1185">Reference proteome</keyword>
<name>M2U2Z1_9SPHN</name>
<proteinExistence type="predicted"/>
<protein>
    <submittedName>
        <fullName evidence="2">Uncharacterized protein</fullName>
    </submittedName>
</protein>
<evidence type="ECO:0000313" key="3">
    <source>
        <dbReference type="Proteomes" id="UP000011717"/>
    </source>
</evidence>